<sequence>MGGRPGGVERAAFTRSDPSDREAFDAHYRKVRAEPTNLIRVIKQSGVPVGMISSFWIEGDREVSCWIAPERGEQGIAGVALTGFLRIEQTHPVYGRVAETDPGSRSVLEKNGFMQIGQEISLATGLVHDVTEYSYRLTNAWTSAFSRRVSTPTTQRNNAGCWSRSDGRATYPCNRPLVTAAACVCPR</sequence>
<feature type="region of interest" description="Disordered" evidence="1">
    <location>
        <begin position="1"/>
        <end position="20"/>
    </location>
</feature>
<dbReference type="InterPro" id="IPR016181">
    <property type="entry name" value="Acyl_CoA_acyltransferase"/>
</dbReference>
<protein>
    <recommendedName>
        <fullName evidence="2">N-acetyltransferase domain-containing protein</fullName>
    </recommendedName>
</protein>
<dbReference type="Gene3D" id="3.40.630.30">
    <property type="match status" value="1"/>
</dbReference>
<comment type="caution">
    <text evidence="3">The sequence shown here is derived from an EMBL/GenBank/DDBJ whole genome shotgun (WGS) entry which is preliminary data.</text>
</comment>
<dbReference type="EMBL" id="BSQG01000004">
    <property type="protein sequence ID" value="GLU48245.1"/>
    <property type="molecule type" value="Genomic_DNA"/>
</dbReference>
<dbReference type="AlphaFoldDB" id="A0A9W6UJN5"/>
<evidence type="ECO:0000256" key="1">
    <source>
        <dbReference type="SAM" id="MobiDB-lite"/>
    </source>
</evidence>
<evidence type="ECO:0000313" key="4">
    <source>
        <dbReference type="Proteomes" id="UP001165092"/>
    </source>
</evidence>
<dbReference type="Pfam" id="PF13302">
    <property type="entry name" value="Acetyltransf_3"/>
    <property type="match status" value="1"/>
</dbReference>
<evidence type="ECO:0000259" key="2">
    <source>
        <dbReference type="Pfam" id="PF13302"/>
    </source>
</evidence>
<dbReference type="GO" id="GO:0016747">
    <property type="term" value="F:acyltransferase activity, transferring groups other than amino-acyl groups"/>
    <property type="evidence" value="ECO:0007669"/>
    <property type="project" value="InterPro"/>
</dbReference>
<organism evidence="3 4">
    <name type="scientific">Nocardiopsis ansamitocini</name>
    <dbReference type="NCBI Taxonomy" id="1670832"/>
    <lineage>
        <taxon>Bacteria</taxon>
        <taxon>Bacillati</taxon>
        <taxon>Actinomycetota</taxon>
        <taxon>Actinomycetes</taxon>
        <taxon>Streptosporangiales</taxon>
        <taxon>Nocardiopsidaceae</taxon>
        <taxon>Nocardiopsis</taxon>
    </lineage>
</organism>
<dbReference type="SUPFAM" id="SSF55729">
    <property type="entry name" value="Acyl-CoA N-acyltransferases (Nat)"/>
    <property type="match status" value="1"/>
</dbReference>
<gene>
    <name evidence="3" type="ORF">Nans01_25960</name>
</gene>
<reference evidence="3" key="1">
    <citation type="submission" date="2023-02" db="EMBL/GenBank/DDBJ databases">
        <title>Nocardiopsis ansamitocini NBRC 112285.</title>
        <authorList>
            <person name="Ichikawa N."/>
            <person name="Sato H."/>
            <person name="Tonouchi N."/>
        </authorList>
    </citation>
    <scope>NUCLEOTIDE SEQUENCE</scope>
    <source>
        <strain evidence="3">NBRC 112285</strain>
    </source>
</reference>
<keyword evidence="4" id="KW-1185">Reference proteome</keyword>
<dbReference type="Proteomes" id="UP001165092">
    <property type="component" value="Unassembled WGS sequence"/>
</dbReference>
<accession>A0A9W6UJN5</accession>
<evidence type="ECO:0000313" key="3">
    <source>
        <dbReference type="EMBL" id="GLU48245.1"/>
    </source>
</evidence>
<feature type="domain" description="N-acetyltransferase" evidence="2">
    <location>
        <begin position="18"/>
        <end position="113"/>
    </location>
</feature>
<proteinExistence type="predicted"/>
<dbReference type="InterPro" id="IPR000182">
    <property type="entry name" value="GNAT_dom"/>
</dbReference>
<name>A0A9W6UJN5_9ACTN</name>